<feature type="transmembrane region" description="Helical" evidence="2">
    <location>
        <begin position="785"/>
        <end position="804"/>
    </location>
</feature>
<feature type="transmembrane region" description="Helical" evidence="2">
    <location>
        <begin position="753"/>
        <end position="773"/>
    </location>
</feature>
<evidence type="ECO:0000256" key="1">
    <source>
        <dbReference type="SAM" id="MobiDB-lite"/>
    </source>
</evidence>
<feature type="region of interest" description="Disordered" evidence="1">
    <location>
        <begin position="273"/>
        <end position="303"/>
    </location>
</feature>
<gene>
    <name evidence="3" type="ORF">TrST_g6423</name>
</gene>
<feature type="compositionally biased region" description="Basic and acidic residues" evidence="1">
    <location>
        <begin position="953"/>
        <end position="966"/>
    </location>
</feature>
<evidence type="ECO:0000256" key="2">
    <source>
        <dbReference type="SAM" id="Phobius"/>
    </source>
</evidence>
<dbReference type="AlphaFoldDB" id="A0A9W7BX38"/>
<feature type="region of interest" description="Disordered" evidence="1">
    <location>
        <begin position="953"/>
        <end position="1015"/>
    </location>
</feature>
<comment type="caution">
    <text evidence="3">The sequence shown here is derived from an EMBL/GenBank/DDBJ whole genome shotgun (WGS) entry which is preliminary data.</text>
</comment>
<feature type="compositionally biased region" description="Low complexity" evidence="1">
    <location>
        <begin position="913"/>
        <end position="924"/>
    </location>
</feature>
<name>A0A9W7BX38_9STRA</name>
<feature type="transmembrane region" description="Helical" evidence="2">
    <location>
        <begin position="690"/>
        <end position="708"/>
    </location>
</feature>
<proteinExistence type="predicted"/>
<dbReference type="OrthoDB" id="10380486at2759"/>
<feature type="compositionally biased region" description="Polar residues" evidence="1">
    <location>
        <begin position="280"/>
        <end position="290"/>
    </location>
</feature>
<feature type="transmembrane region" description="Helical" evidence="2">
    <location>
        <begin position="720"/>
        <end position="741"/>
    </location>
</feature>
<feature type="region of interest" description="Disordered" evidence="1">
    <location>
        <begin position="896"/>
        <end position="924"/>
    </location>
</feature>
<reference evidence="4" key="1">
    <citation type="journal article" date="2023" name="Commun. Biol.">
        <title>Genome analysis of Parmales, the sister group of diatoms, reveals the evolutionary specialization of diatoms from phago-mixotrophs to photoautotrophs.</title>
        <authorList>
            <person name="Ban H."/>
            <person name="Sato S."/>
            <person name="Yoshikawa S."/>
            <person name="Yamada K."/>
            <person name="Nakamura Y."/>
            <person name="Ichinomiya M."/>
            <person name="Sato N."/>
            <person name="Blanc-Mathieu R."/>
            <person name="Endo H."/>
            <person name="Kuwata A."/>
            <person name="Ogata H."/>
        </authorList>
    </citation>
    <scope>NUCLEOTIDE SEQUENCE [LARGE SCALE GENOMIC DNA]</scope>
    <source>
        <strain evidence="4">NIES 3701</strain>
    </source>
</reference>
<evidence type="ECO:0000313" key="3">
    <source>
        <dbReference type="EMBL" id="GMH95700.1"/>
    </source>
</evidence>
<feature type="transmembrane region" description="Helical" evidence="2">
    <location>
        <begin position="650"/>
        <end position="670"/>
    </location>
</feature>
<evidence type="ECO:0000313" key="4">
    <source>
        <dbReference type="Proteomes" id="UP001165085"/>
    </source>
</evidence>
<accession>A0A9W7BX38</accession>
<keyword evidence="2" id="KW-0812">Transmembrane</keyword>
<feature type="transmembrane region" description="Helical" evidence="2">
    <location>
        <begin position="460"/>
        <end position="482"/>
    </location>
</feature>
<keyword evidence="2" id="KW-0472">Membrane</keyword>
<protein>
    <submittedName>
        <fullName evidence="3">Uncharacterized protein</fullName>
    </submittedName>
</protein>
<keyword evidence="4" id="KW-1185">Reference proteome</keyword>
<keyword evidence="2" id="KW-1133">Transmembrane helix</keyword>
<sequence length="1015" mass="115746">MPSSRIYAEVGAASNETDVESNEGSKTVKDICNDPARVVRAGTPLFPFSPPRLKSLPLPNTIPGRTKTHFLKCLELAQSFNSKKNTDLWGYTYTALTKLDCLKAGRCGKFDNRQPTTSSSPTYYRSTTLIPDTTVPKLVDMLMTVPSSPLITSSRNKNISRNILKRTLDNGDNEICQVEQLTLSQDSVIEIVTRTFYKKIENMDVVFTCEEIPSKPEEGAVNYNAFCILTDIPGEGVVLDYWFVFSYEQTWYATTGSKMLDYYVLNDSSSDNKSHEHTVYQESTPPQSIQSREEEGPEYSMEASSADGANIGYRFFQNYSDRTRHLNLSQTVKRQLVNGFIKDYKTLLEVAGNSEWLATFLITLMDSRNQSLADEVIAFCRFNDGKDSGAILAKDFMKMWLLMTKVELYPENAKTRAMSEWREANEEELGEKNEWFWSFLVALLERISDEYIPFNFKAKVVLSAVLSYLNWASDFVMLLVFYNQGRLFYFGATIASLISNMLVQCLIVHLSRRHQGSKELCREFVYIFTVTKPFVDMSRNLQPPAADPTREAPAFSYYEELMFGKCSEVTIQSVPCAILQASAFVHFNDGQTLGDIAGQYDFASLSVAVSCVTIGFLVSTLSFDKDVDAKSRRTMGEFYGMIPDGAAWRFVSFVAMMMMSSAQFLSRIYAQVLLDSSDDRGPKWGWNGKLSDYVLLLEVLIFLIIKVLRRDIVHWLKVPYKLPFGIFMRSATYIMGAFTGFMKLRHPLDTGGLAFAISTVWSFVLSFIACYSYSGTEEQMKAIRMICIGSFAVWLVAAVVFFSVIKRSYIKTFFSVAVASDFMAFNFLNAKNEETKSEIFYYEVSIWRHIETEVKLWLIEYWLIWRQNPPSWMEDRWRALIPANLVPEQQLYGPIHWGGEDEEDSDSDAFVLSSAGSTSSASGSDALRLGLEKRLQLGEESKKQRILQRLRLNEKNRSSGEDHQDEMLAAVESLREKEEEEEEEKEKEKEKKVDKAPLAKVRKEGEKHWDESFWT</sequence>
<dbReference type="Proteomes" id="UP001165085">
    <property type="component" value="Unassembled WGS sequence"/>
</dbReference>
<feature type="transmembrane region" description="Helical" evidence="2">
    <location>
        <begin position="488"/>
        <end position="510"/>
    </location>
</feature>
<dbReference type="EMBL" id="BRXY01000448">
    <property type="protein sequence ID" value="GMH95700.1"/>
    <property type="molecule type" value="Genomic_DNA"/>
</dbReference>
<feature type="compositionally biased region" description="Basic and acidic residues" evidence="1">
    <location>
        <begin position="986"/>
        <end position="1015"/>
    </location>
</feature>
<organism evidence="3 4">
    <name type="scientific">Triparma strigata</name>
    <dbReference type="NCBI Taxonomy" id="1606541"/>
    <lineage>
        <taxon>Eukaryota</taxon>
        <taxon>Sar</taxon>
        <taxon>Stramenopiles</taxon>
        <taxon>Ochrophyta</taxon>
        <taxon>Bolidophyceae</taxon>
        <taxon>Parmales</taxon>
        <taxon>Triparmaceae</taxon>
        <taxon>Triparma</taxon>
    </lineage>
</organism>